<keyword evidence="3 9" id="KW-0963">Cytoplasm</keyword>
<comment type="subcellular location">
    <subcellularLocation>
        <location evidence="1 9">Cytoplasm</location>
    </subcellularLocation>
</comment>
<dbReference type="PANTHER" id="PTHR30272:SF1">
    <property type="entry name" value="3-HYDROXYACYL-[ACYL-CARRIER-PROTEIN] DEHYDRATASE"/>
    <property type="match status" value="1"/>
</dbReference>
<dbReference type="GO" id="GO:0009245">
    <property type="term" value="P:lipid A biosynthetic process"/>
    <property type="evidence" value="ECO:0007669"/>
    <property type="project" value="UniProtKB-UniRule"/>
</dbReference>
<dbReference type="GO" id="GO:0016020">
    <property type="term" value="C:membrane"/>
    <property type="evidence" value="ECO:0007669"/>
    <property type="project" value="GOC"/>
</dbReference>
<evidence type="ECO:0000313" key="10">
    <source>
        <dbReference type="EMBL" id="EAR21512.1"/>
    </source>
</evidence>
<dbReference type="EC" id="4.2.1.59" evidence="9"/>
<evidence type="ECO:0000256" key="7">
    <source>
        <dbReference type="ARBA" id="ARBA00023239"/>
    </source>
</evidence>
<accession>A4BS33</accession>
<comment type="catalytic activity">
    <reaction evidence="9">
        <text>a (3R)-hydroxyacyl-[ACP] = a (2E)-enoyl-[ACP] + H2O</text>
        <dbReference type="Rhea" id="RHEA:13097"/>
        <dbReference type="Rhea" id="RHEA-COMP:9925"/>
        <dbReference type="Rhea" id="RHEA-COMP:9945"/>
        <dbReference type="ChEBI" id="CHEBI:15377"/>
        <dbReference type="ChEBI" id="CHEBI:78784"/>
        <dbReference type="ChEBI" id="CHEBI:78827"/>
        <dbReference type="EC" id="4.2.1.59"/>
    </reaction>
</comment>
<dbReference type="RefSeq" id="WP_004999134.1">
    <property type="nucleotide sequence ID" value="NZ_CH672427.1"/>
</dbReference>
<evidence type="ECO:0000256" key="5">
    <source>
        <dbReference type="ARBA" id="ARBA00022556"/>
    </source>
</evidence>
<dbReference type="PANTHER" id="PTHR30272">
    <property type="entry name" value="3-HYDROXYACYL-[ACYL-CARRIER-PROTEIN] DEHYDRATASE"/>
    <property type="match status" value="1"/>
</dbReference>
<evidence type="ECO:0000256" key="9">
    <source>
        <dbReference type="HAMAP-Rule" id="MF_00406"/>
    </source>
</evidence>
<dbReference type="SUPFAM" id="SSF54637">
    <property type="entry name" value="Thioesterase/thiol ester dehydrase-isomerase"/>
    <property type="match status" value="1"/>
</dbReference>
<comment type="similarity">
    <text evidence="2 9">Belongs to the thioester dehydratase family. FabZ subfamily.</text>
</comment>
<keyword evidence="6 9" id="KW-0443">Lipid metabolism</keyword>
<gene>
    <name evidence="9" type="primary">fabZ</name>
    <name evidence="10" type="ORF">NB231_01339</name>
</gene>
<dbReference type="HAMAP" id="MF_00406">
    <property type="entry name" value="FabZ"/>
    <property type="match status" value="1"/>
</dbReference>
<dbReference type="Gene3D" id="3.10.129.10">
    <property type="entry name" value="Hotdog Thioesterase"/>
    <property type="match status" value="1"/>
</dbReference>
<evidence type="ECO:0000256" key="8">
    <source>
        <dbReference type="ARBA" id="ARBA00025049"/>
    </source>
</evidence>
<dbReference type="Pfam" id="PF07977">
    <property type="entry name" value="FabA"/>
    <property type="match status" value="1"/>
</dbReference>
<sequence length="149" mass="17153">MDIHGILNYLPHRFPFLMIDRVLECIPGEMLVGVKNVSINEPYFSGHFPQRPVMPGVLILEAMAQACGLLAFKTREQQPDEQQPDATKIFYLVGIEKAKFKRPVEPGDQLRLSVRFSRSMRGIWMFEAESYVQQILVAQAQIRCTMREI</sequence>
<dbReference type="OrthoDB" id="9786735at2"/>
<dbReference type="NCBIfam" id="NF000582">
    <property type="entry name" value="PRK00006.1"/>
    <property type="match status" value="1"/>
</dbReference>
<dbReference type="STRING" id="314278.NB231_01339"/>
<evidence type="ECO:0000256" key="2">
    <source>
        <dbReference type="ARBA" id="ARBA00009174"/>
    </source>
</evidence>
<proteinExistence type="inferred from homology"/>
<dbReference type="CDD" id="cd01288">
    <property type="entry name" value="FabZ"/>
    <property type="match status" value="1"/>
</dbReference>
<dbReference type="InterPro" id="IPR013114">
    <property type="entry name" value="FabA_FabZ"/>
</dbReference>
<dbReference type="InterPro" id="IPR010084">
    <property type="entry name" value="FabZ"/>
</dbReference>
<dbReference type="GO" id="GO:0006633">
    <property type="term" value="P:fatty acid biosynthetic process"/>
    <property type="evidence" value="ECO:0007669"/>
    <property type="project" value="UniProtKB-UniRule"/>
</dbReference>
<dbReference type="GO" id="GO:0019171">
    <property type="term" value="F:(3R)-hydroxyacyl-[acyl-carrier-protein] dehydratase activity"/>
    <property type="evidence" value="ECO:0007669"/>
    <property type="project" value="UniProtKB-EC"/>
</dbReference>
<dbReference type="GO" id="GO:0005737">
    <property type="term" value="C:cytoplasm"/>
    <property type="evidence" value="ECO:0007669"/>
    <property type="project" value="UniProtKB-SubCell"/>
</dbReference>
<evidence type="ECO:0000256" key="6">
    <source>
        <dbReference type="ARBA" id="ARBA00023098"/>
    </source>
</evidence>
<keyword evidence="11" id="KW-1185">Reference proteome</keyword>
<evidence type="ECO:0000313" key="11">
    <source>
        <dbReference type="Proteomes" id="UP000003374"/>
    </source>
</evidence>
<dbReference type="Proteomes" id="UP000003374">
    <property type="component" value="Unassembled WGS sequence"/>
</dbReference>
<keyword evidence="7 9" id="KW-0456">Lyase</keyword>
<reference evidence="10 11" key="1">
    <citation type="submission" date="2006-02" db="EMBL/GenBank/DDBJ databases">
        <authorList>
            <person name="Waterbury J."/>
            <person name="Ferriera S."/>
            <person name="Johnson J."/>
            <person name="Kravitz S."/>
            <person name="Halpern A."/>
            <person name="Remington K."/>
            <person name="Beeson K."/>
            <person name="Tran B."/>
            <person name="Rogers Y.-H."/>
            <person name="Friedman R."/>
            <person name="Venter J.C."/>
        </authorList>
    </citation>
    <scope>NUCLEOTIDE SEQUENCE [LARGE SCALE GENOMIC DNA]</scope>
    <source>
        <strain evidence="10 11">Nb-231</strain>
    </source>
</reference>
<dbReference type="AlphaFoldDB" id="A4BS33"/>
<keyword evidence="5 9" id="KW-0441">Lipid A biosynthesis</keyword>
<protein>
    <recommendedName>
        <fullName evidence="9">3-hydroxyacyl-[acyl-carrier-protein] dehydratase FabZ</fullName>
        <ecNumber evidence="9">4.2.1.59</ecNumber>
    </recommendedName>
    <alternativeName>
        <fullName evidence="9">(3R)-hydroxymyristoyl-[acyl-carrier-protein] dehydratase</fullName>
        <shortName evidence="9">(3R)-hydroxymyristoyl-ACP dehydrase</shortName>
    </alternativeName>
    <alternativeName>
        <fullName evidence="9">Beta-hydroxyacyl-ACP dehydratase</fullName>
    </alternativeName>
</protein>
<feature type="active site" evidence="9">
    <location>
        <position position="47"/>
    </location>
</feature>
<dbReference type="NCBIfam" id="TIGR01750">
    <property type="entry name" value="fabZ"/>
    <property type="match status" value="1"/>
</dbReference>
<comment type="function">
    <text evidence="8 9">Involved in unsaturated fatty acids biosynthesis. Catalyzes the dehydration of short chain beta-hydroxyacyl-ACPs and long chain saturated and unsaturated beta-hydroxyacyl-ACPs.</text>
</comment>
<organism evidence="10 11">
    <name type="scientific">Nitrococcus mobilis Nb-231</name>
    <dbReference type="NCBI Taxonomy" id="314278"/>
    <lineage>
        <taxon>Bacteria</taxon>
        <taxon>Pseudomonadati</taxon>
        <taxon>Pseudomonadota</taxon>
        <taxon>Gammaproteobacteria</taxon>
        <taxon>Chromatiales</taxon>
        <taxon>Ectothiorhodospiraceae</taxon>
        <taxon>Nitrococcus</taxon>
    </lineage>
</organism>
<dbReference type="EMBL" id="AAOF01000008">
    <property type="protein sequence ID" value="EAR21512.1"/>
    <property type="molecule type" value="Genomic_DNA"/>
</dbReference>
<evidence type="ECO:0000256" key="3">
    <source>
        <dbReference type="ARBA" id="ARBA00022490"/>
    </source>
</evidence>
<dbReference type="FunFam" id="3.10.129.10:FF:000001">
    <property type="entry name" value="3-hydroxyacyl-[acyl-carrier-protein] dehydratase FabZ"/>
    <property type="match status" value="1"/>
</dbReference>
<dbReference type="eggNOG" id="COG0764">
    <property type="taxonomic scope" value="Bacteria"/>
</dbReference>
<keyword evidence="4 9" id="KW-0444">Lipid biosynthesis</keyword>
<evidence type="ECO:0000256" key="4">
    <source>
        <dbReference type="ARBA" id="ARBA00022516"/>
    </source>
</evidence>
<comment type="caution">
    <text evidence="10">The sequence shown here is derived from an EMBL/GenBank/DDBJ whole genome shotgun (WGS) entry which is preliminary data.</text>
</comment>
<dbReference type="HOGENOM" id="CLU_078912_1_0_6"/>
<evidence type="ECO:0000256" key="1">
    <source>
        <dbReference type="ARBA" id="ARBA00004496"/>
    </source>
</evidence>
<dbReference type="InterPro" id="IPR029069">
    <property type="entry name" value="HotDog_dom_sf"/>
</dbReference>
<name>A4BS33_9GAMM</name>